<evidence type="ECO:0000313" key="1">
    <source>
        <dbReference type="EMBL" id="TGJ87214.1"/>
    </source>
</evidence>
<sequence>MQTLWSRAAQAQSSCCCRICQHSTNALTRRSTTAASRRRVTVADLFTACYTTILGTATIIDARRKNQRRQELDGELDRVRTSLKQFDVGGHHDSLDGENGVPGVGASAPRKIPAYITSRRGIESVRPFLEELKSIYNISYPPLARQSWMQDQMSWANIEAAIATEEQNPKVKLWEPLSHQSLADSTAMVLDLVDELLRKTRRAHSEAQIPDHAEEGILRELEDLRRVHDVPSYQFPTADSRYSTHIRARLTRSIGRIFNQAGTLRETVGRICYNLLTVGVPPTIHTYNMLIAGFNRIQRPDLAQVVINSYLDKTTWPATDQTVICMLNHYRGPGGKEGFREVVQRMRGVKGDGLHLATIGEDRDYHNRLSWNLKYPKAKRTDVIFDHLIRGWLYHEEVEIACMTFVACLRSNGLLPVHTLQELFNGCLATVNFSNARKLLVGIDQNFENFKSYLLWIMENNKRAVAQKTTSLHQIINICWLPFGEIFGETHQIYEAAATSLKLIISHLGAELAVQKAASRLPPSVHLEFAISNLDPANLSKITLGESETVYAKIAMLVSIQRRFDDLEERVQNLVAAFNATIISLKTGYNIEARGVLLSDYLYTRPGENQRIAMRRALSQIDVSNDSLTIKDIASQLFRRIPNQDLIRQLEGNDNWKRLSIPTLISFFGNNATLSRLSRPCKEEEEFSQPYQQLKQQVDAANGSIRALIFTHLPNLRQKQVMYGYGGYYNVATRKLRSYLHVELKYRRLGVLQTTSEFQHNEFTTTHDATSLLPQLEQEEAPSLHHPIPFEADNLNSDAESGVVGGWGERVGTKNINRYRFLRKKAYVLEVQGGGSVSSMRSGS</sequence>
<evidence type="ECO:0008006" key="3">
    <source>
        <dbReference type="Google" id="ProtNLM"/>
    </source>
</evidence>
<protein>
    <recommendedName>
        <fullName evidence="3">Pentatricopeptide repeat domain-containing protein</fullName>
    </recommendedName>
</protein>
<dbReference type="AlphaFoldDB" id="A0A4Z0YT53"/>
<proteinExistence type="predicted"/>
<gene>
    <name evidence="1" type="ORF">E0Z10_g1510</name>
</gene>
<accession>A0A4Z0YT53</accession>
<keyword evidence="2" id="KW-1185">Reference proteome</keyword>
<name>A0A4Z0YT53_9PEZI</name>
<dbReference type="Proteomes" id="UP000297716">
    <property type="component" value="Unassembled WGS sequence"/>
</dbReference>
<dbReference type="OrthoDB" id="185373at2759"/>
<dbReference type="EMBL" id="SKBN01000016">
    <property type="protein sequence ID" value="TGJ87214.1"/>
    <property type="molecule type" value="Genomic_DNA"/>
</dbReference>
<organism evidence="1 2">
    <name type="scientific">Xylaria hypoxylon</name>
    <dbReference type="NCBI Taxonomy" id="37992"/>
    <lineage>
        <taxon>Eukaryota</taxon>
        <taxon>Fungi</taxon>
        <taxon>Dikarya</taxon>
        <taxon>Ascomycota</taxon>
        <taxon>Pezizomycotina</taxon>
        <taxon>Sordariomycetes</taxon>
        <taxon>Xylariomycetidae</taxon>
        <taxon>Xylariales</taxon>
        <taxon>Xylariaceae</taxon>
        <taxon>Xylaria</taxon>
    </lineage>
</organism>
<comment type="caution">
    <text evidence="1">The sequence shown here is derived from an EMBL/GenBank/DDBJ whole genome shotgun (WGS) entry which is preliminary data.</text>
</comment>
<reference evidence="1 2" key="1">
    <citation type="submission" date="2019-03" db="EMBL/GenBank/DDBJ databases">
        <title>Draft genome sequence of Xylaria hypoxylon DSM 108379, a ubiquitous saprotrophic-parasitic fungi on hardwood.</title>
        <authorList>
            <person name="Buettner E."/>
            <person name="Leonhardt S."/>
            <person name="Gebauer A.M."/>
            <person name="Liers C."/>
            <person name="Hofrichter M."/>
            <person name="Kellner H."/>
        </authorList>
    </citation>
    <scope>NUCLEOTIDE SEQUENCE [LARGE SCALE GENOMIC DNA]</scope>
    <source>
        <strain evidence="1 2">DSM 108379</strain>
    </source>
</reference>
<evidence type="ECO:0000313" key="2">
    <source>
        <dbReference type="Proteomes" id="UP000297716"/>
    </source>
</evidence>